<dbReference type="AlphaFoldDB" id="A0A9X1P9H1"/>
<keyword evidence="2" id="KW-1185">Reference proteome</keyword>
<accession>A0A9X1P9H1</accession>
<protein>
    <submittedName>
        <fullName evidence="1">Uncharacterized protein</fullName>
    </submittedName>
</protein>
<evidence type="ECO:0000313" key="1">
    <source>
        <dbReference type="EMBL" id="MCF0039793.1"/>
    </source>
</evidence>
<dbReference type="Proteomes" id="UP001139700">
    <property type="component" value="Unassembled WGS sequence"/>
</dbReference>
<dbReference type="RefSeq" id="WP_234612232.1">
    <property type="nucleotide sequence ID" value="NZ_CP098806.1"/>
</dbReference>
<comment type="caution">
    <text evidence="1">The sequence shown here is derived from an EMBL/GenBank/DDBJ whole genome shotgun (WGS) entry which is preliminary data.</text>
</comment>
<proteinExistence type="predicted"/>
<reference evidence="1" key="1">
    <citation type="submission" date="2021-12" db="EMBL/GenBank/DDBJ databases">
        <title>Novel species in genus Dyadobacter.</title>
        <authorList>
            <person name="Ma C."/>
        </authorList>
    </citation>
    <scope>NUCLEOTIDE SEQUENCE</scope>
    <source>
        <strain evidence="1">CY399</strain>
    </source>
</reference>
<sequence length="81" mass="9367">MLKQQTKTNEDEVIPFFAVVDDRHIEVIEKVAETMEDMGFVIDRIRRFTGTISGSVSNIDLIHRAHIDGVNIRAEQKYQLH</sequence>
<organism evidence="1 2">
    <name type="scientific">Dyadobacter fanqingshengii</name>
    <dbReference type="NCBI Taxonomy" id="2906443"/>
    <lineage>
        <taxon>Bacteria</taxon>
        <taxon>Pseudomonadati</taxon>
        <taxon>Bacteroidota</taxon>
        <taxon>Cytophagia</taxon>
        <taxon>Cytophagales</taxon>
        <taxon>Spirosomataceae</taxon>
        <taxon>Dyadobacter</taxon>
    </lineage>
</organism>
<name>A0A9X1P9H1_9BACT</name>
<dbReference type="EMBL" id="JAJTTA010000002">
    <property type="protein sequence ID" value="MCF0039793.1"/>
    <property type="molecule type" value="Genomic_DNA"/>
</dbReference>
<gene>
    <name evidence="1" type="ORF">LXM24_06825</name>
</gene>
<evidence type="ECO:0000313" key="2">
    <source>
        <dbReference type="Proteomes" id="UP001139700"/>
    </source>
</evidence>